<dbReference type="Proteomes" id="UP000692954">
    <property type="component" value="Unassembled WGS sequence"/>
</dbReference>
<proteinExistence type="predicted"/>
<dbReference type="AlphaFoldDB" id="A0A8S1REL3"/>
<dbReference type="EMBL" id="CAJJDN010000161">
    <property type="protein sequence ID" value="CAD8125724.1"/>
    <property type="molecule type" value="Genomic_DNA"/>
</dbReference>
<dbReference type="InterPro" id="IPR003123">
    <property type="entry name" value="VPS9"/>
</dbReference>
<dbReference type="OrthoDB" id="288948at2759"/>
<keyword evidence="3" id="KW-1185">Reference proteome</keyword>
<organism evidence="2 3">
    <name type="scientific">Paramecium sonneborni</name>
    <dbReference type="NCBI Taxonomy" id="65129"/>
    <lineage>
        <taxon>Eukaryota</taxon>
        <taxon>Sar</taxon>
        <taxon>Alveolata</taxon>
        <taxon>Ciliophora</taxon>
        <taxon>Intramacronucleata</taxon>
        <taxon>Oligohymenophorea</taxon>
        <taxon>Peniculida</taxon>
        <taxon>Parameciidae</taxon>
        <taxon>Paramecium</taxon>
    </lineage>
</organism>
<protein>
    <recommendedName>
        <fullName evidence="1">VPS9 domain-containing protein</fullName>
    </recommendedName>
</protein>
<feature type="domain" description="VPS9" evidence="1">
    <location>
        <begin position="287"/>
        <end position="454"/>
    </location>
</feature>
<gene>
    <name evidence="2" type="ORF">PSON_ATCC_30995.1.T1610109</name>
</gene>
<dbReference type="GO" id="GO:0016197">
    <property type="term" value="P:endosomal transport"/>
    <property type="evidence" value="ECO:0007669"/>
    <property type="project" value="TreeGrafter"/>
</dbReference>
<name>A0A8S1REL3_9CILI</name>
<accession>A0A8S1REL3</accession>
<dbReference type="InterPro" id="IPR051984">
    <property type="entry name" value="Alsin"/>
</dbReference>
<dbReference type="PROSITE" id="PS51205">
    <property type="entry name" value="VPS9"/>
    <property type="match status" value="1"/>
</dbReference>
<evidence type="ECO:0000313" key="2">
    <source>
        <dbReference type="EMBL" id="CAD8125724.1"/>
    </source>
</evidence>
<dbReference type="PANTHER" id="PTHR46089:SF2">
    <property type="entry name" value="ALSIN HOMOLOG"/>
    <property type="match status" value="1"/>
</dbReference>
<reference evidence="2" key="1">
    <citation type="submission" date="2021-01" db="EMBL/GenBank/DDBJ databases">
        <authorList>
            <consortium name="Genoscope - CEA"/>
            <person name="William W."/>
        </authorList>
    </citation>
    <scope>NUCLEOTIDE SEQUENCE</scope>
</reference>
<evidence type="ECO:0000313" key="3">
    <source>
        <dbReference type="Proteomes" id="UP000692954"/>
    </source>
</evidence>
<dbReference type="GO" id="GO:0005737">
    <property type="term" value="C:cytoplasm"/>
    <property type="evidence" value="ECO:0007669"/>
    <property type="project" value="TreeGrafter"/>
</dbReference>
<evidence type="ECO:0000259" key="1">
    <source>
        <dbReference type="PROSITE" id="PS51205"/>
    </source>
</evidence>
<dbReference type="GO" id="GO:0031267">
    <property type="term" value="F:small GTPase binding"/>
    <property type="evidence" value="ECO:0007669"/>
    <property type="project" value="TreeGrafter"/>
</dbReference>
<sequence>MGNKSQKYETKDSSQLLISQFSKTLDSSQVENSKILVYENKQSQCCTCFGLIKTQVVEIKLFWVDYTQRKLNQGDFKHYAWADLIKLSLQNIDINNFEDQQQIFLNTIKMIISSYESNSYFDQNQISNHFEQIKINIFEYYEEEANTIFEDRKKSRKNEKQFFKEVMGVINQQIKIANHPCGLILQIFQNYIVDYAGSQVWFRDSFRRDKYKDQLIKSTELCDEIIAFLKFFVNCIDSYYTIDQFIKQTQLLNCFTGINQIAFVINILFLDERIYFKILKGFSELYSCENYKYQSNLNLLRHYNIEDFEVHKLLQLNSDFNISHQHQIQFSDFGDLIQPYQSAIDVLKQLEYIKSPTNQLKVISQTFQEINNCIKEYYENHPELEALESYGTDDIVPILTYLIVKCNIKNFGIILKIIEAFTPKQIMTGILGYYLVTTQGCYMRICQYGKYEEGSNTIQKSKSDVYNQN</sequence>
<comment type="caution">
    <text evidence="2">The sequence shown here is derived from an EMBL/GenBank/DDBJ whole genome shotgun (WGS) entry which is preliminary data.</text>
</comment>
<dbReference type="Pfam" id="PF02204">
    <property type="entry name" value="VPS9"/>
    <property type="match status" value="1"/>
</dbReference>
<dbReference type="GO" id="GO:0005085">
    <property type="term" value="F:guanyl-nucleotide exchange factor activity"/>
    <property type="evidence" value="ECO:0007669"/>
    <property type="project" value="TreeGrafter"/>
</dbReference>
<dbReference type="PANTHER" id="PTHR46089">
    <property type="entry name" value="ALSIN HOMOLOG"/>
    <property type="match status" value="1"/>
</dbReference>